<proteinExistence type="predicted"/>
<dbReference type="CDD" id="cd00093">
    <property type="entry name" value="HTH_XRE"/>
    <property type="match status" value="1"/>
</dbReference>
<comment type="caution">
    <text evidence="2">The sequence shown here is derived from an EMBL/GenBank/DDBJ whole genome shotgun (WGS) entry which is preliminary data.</text>
</comment>
<dbReference type="Gene3D" id="3.30.450.180">
    <property type="match status" value="1"/>
</dbReference>
<dbReference type="InterPro" id="IPR041413">
    <property type="entry name" value="MLTR_LBD"/>
</dbReference>
<dbReference type="Pfam" id="PF01381">
    <property type="entry name" value="HTH_3"/>
    <property type="match status" value="1"/>
</dbReference>
<dbReference type="Gene3D" id="1.10.260.40">
    <property type="entry name" value="lambda repressor-like DNA-binding domains"/>
    <property type="match status" value="1"/>
</dbReference>
<dbReference type="SUPFAM" id="SSF47413">
    <property type="entry name" value="lambda repressor-like DNA-binding domains"/>
    <property type="match status" value="1"/>
</dbReference>
<dbReference type="Proteomes" id="UP001597124">
    <property type="component" value="Unassembled WGS sequence"/>
</dbReference>
<evidence type="ECO:0000313" key="3">
    <source>
        <dbReference type="Proteomes" id="UP001597124"/>
    </source>
</evidence>
<reference evidence="3" key="1">
    <citation type="journal article" date="2019" name="Int. J. Syst. Evol. Microbiol.">
        <title>The Global Catalogue of Microorganisms (GCM) 10K type strain sequencing project: providing services to taxonomists for standard genome sequencing and annotation.</title>
        <authorList>
            <consortium name="The Broad Institute Genomics Platform"/>
            <consortium name="The Broad Institute Genome Sequencing Center for Infectious Disease"/>
            <person name="Wu L."/>
            <person name="Ma J."/>
        </authorList>
    </citation>
    <scope>NUCLEOTIDE SEQUENCE [LARGE SCALE GENOMIC DNA]</scope>
    <source>
        <strain evidence="3">CCUG 52537</strain>
    </source>
</reference>
<protein>
    <submittedName>
        <fullName evidence="2">Helix-turn-helix domain-containing protein</fullName>
    </submittedName>
</protein>
<dbReference type="RefSeq" id="WP_381489046.1">
    <property type="nucleotide sequence ID" value="NZ_JBHTIK010000005.1"/>
</dbReference>
<evidence type="ECO:0000259" key="1">
    <source>
        <dbReference type="PROSITE" id="PS50943"/>
    </source>
</evidence>
<dbReference type="Pfam" id="PF17765">
    <property type="entry name" value="MLTR_LBD"/>
    <property type="match status" value="1"/>
</dbReference>
<keyword evidence="3" id="KW-1185">Reference proteome</keyword>
<feature type="domain" description="HTH cro/C1-type" evidence="1">
    <location>
        <begin position="11"/>
        <end position="65"/>
    </location>
</feature>
<dbReference type="InterPro" id="IPR001387">
    <property type="entry name" value="Cro/C1-type_HTH"/>
</dbReference>
<accession>A0ABW3C1L2</accession>
<evidence type="ECO:0000313" key="2">
    <source>
        <dbReference type="EMBL" id="MFD0848380.1"/>
    </source>
</evidence>
<sequence length="257" mass="27784">MATQVSIGDHLRDWRRRRRMSQLDLALDAEISARHLSFVETGRACPSREMVLTLAGRLGVPLREQNAMLLAAGYAPAFSAHGFASDALAAARQAVEHILKAHEPFPAIAVDRHWTLVAANGAIGPLLAGAAPYLLEPPVNVLRLAMHPEGLAPRILNRAAWSGHLLTRLQRDAFASGDPVLADLWRELADYAPEAENHDTAGIFLPLMLRGENGGILSFISTITNFGTPADVTLAELSLETFFPADAETRAALVGHR</sequence>
<dbReference type="PANTHER" id="PTHR35010">
    <property type="entry name" value="BLL4672 PROTEIN-RELATED"/>
    <property type="match status" value="1"/>
</dbReference>
<dbReference type="EMBL" id="JBHTIK010000005">
    <property type="protein sequence ID" value="MFD0848380.1"/>
    <property type="molecule type" value="Genomic_DNA"/>
</dbReference>
<name>A0ABW3C1L2_SPHXN</name>
<organism evidence="2 3">
    <name type="scientific">Sphingosinicella xenopeptidilytica</name>
    <dbReference type="NCBI Taxonomy" id="364098"/>
    <lineage>
        <taxon>Bacteria</taxon>
        <taxon>Pseudomonadati</taxon>
        <taxon>Pseudomonadota</taxon>
        <taxon>Alphaproteobacteria</taxon>
        <taxon>Sphingomonadales</taxon>
        <taxon>Sphingosinicellaceae</taxon>
        <taxon>Sphingosinicella</taxon>
    </lineage>
</organism>
<gene>
    <name evidence="2" type="ORF">ACFQ00_08590</name>
</gene>
<dbReference type="SMART" id="SM00530">
    <property type="entry name" value="HTH_XRE"/>
    <property type="match status" value="1"/>
</dbReference>
<dbReference type="PROSITE" id="PS50943">
    <property type="entry name" value="HTH_CROC1"/>
    <property type="match status" value="1"/>
</dbReference>
<dbReference type="InterPro" id="IPR010982">
    <property type="entry name" value="Lambda_DNA-bd_dom_sf"/>
</dbReference>
<dbReference type="PANTHER" id="PTHR35010:SF4">
    <property type="entry name" value="BLL5781 PROTEIN"/>
    <property type="match status" value="1"/>
</dbReference>